<dbReference type="InterPro" id="IPR000209">
    <property type="entry name" value="Peptidase_S8/S53_dom"/>
</dbReference>
<organism evidence="7 8">
    <name type="scientific">Pegethrix bostrychoides GSE-TBD4-15B</name>
    <dbReference type="NCBI Taxonomy" id="2839662"/>
    <lineage>
        <taxon>Bacteria</taxon>
        <taxon>Bacillati</taxon>
        <taxon>Cyanobacteriota</taxon>
        <taxon>Cyanophyceae</taxon>
        <taxon>Oculatellales</taxon>
        <taxon>Oculatellaceae</taxon>
        <taxon>Pegethrix</taxon>
    </lineage>
</organism>
<evidence type="ECO:0000256" key="3">
    <source>
        <dbReference type="ARBA" id="ARBA00022801"/>
    </source>
</evidence>
<dbReference type="CDD" id="cd04847">
    <property type="entry name" value="Peptidases_S8_Subtilisin_like_2"/>
    <property type="match status" value="1"/>
</dbReference>
<feature type="active site" description="Charge relay system" evidence="5">
    <location>
        <position position="309"/>
    </location>
</feature>
<dbReference type="AlphaFoldDB" id="A0A951PB84"/>
<feature type="active site" description="Charge relay system" evidence="5">
    <location>
        <position position="271"/>
    </location>
</feature>
<feature type="domain" description="Peptidase S8/S53" evidence="6">
    <location>
        <begin position="269"/>
        <end position="617"/>
    </location>
</feature>
<dbReference type="PANTHER" id="PTHR43806">
    <property type="entry name" value="PEPTIDASE S8"/>
    <property type="match status" value="1"/>
</dbReference>
<dbReference type="PRINTS" id="PR00723">
    <property type="entry name" value="SUBTILISIN"/>
</dbReference>
<evidence type="ECO:0000259" key="6">
    <source>
        <dbReference type="Pfam" id="PF00082"/>
    </source>
</evidence>
<proteinExistence type="inferred from homology"/>
<comment type="caution">
    <text evidence="7">The sequence shown here is derived from an EMBL/GenBank/DDBJ whole genome shotgun (WGS) entry which is preliminary data.</text>
</comment>
<accession>A0A951PB84</accession>
<reference evidence="7" key="2">
    <citation type="journal article" date="2022" name="Microbiol. Resour. Announc.">
        <title>Metagenome Sequencing to Explore Phylogenomics of Terrestrial Cyanobacteria.</title>
        <authorList>
            <person name="Ward R.D."/>
            <person name="Stajich J.E."/>
            <person name="Johansen J.R."/>
            <person name="Huntemann M."/>
            <person name="Clum A."/>
            <person name="Foster B."/>
            <person name="Foster B."/>
            <person name="Roux S."/>
            <person name="Palaniappan K."/>
            <person name="Varghese N."/>
            <person name="Mukherjee S."/>
            <person name="Reddy T.B.K."/>
            <person name="Daum C."/>
            <person name="Copeland A."/>
            <person name="Chen I.A."/>
            <person name="Ivanova N.N."/>
            <person name="Kyrpides N.C."/>
            <person name="Shapiro N."/>
            <person name="Eloe-Fadrosh E.A."/>
            <person name="Pietrasiak N."/>
        </authorList>
    </citation>
    <scope>NUCLEOTIDE SEQUENCE</scope>
    <source>
        <strain evidence="7">GSE-TBD4-15B</strain>
    </source>
</reference>
<dbReference type="EMBL" id="JAHHHV010000067">
    <property type="protein sequence ID" value="MBW4466341.1"/>
    <property type="molecule type" value="Genomic_DNA"/>
</dbReference>
<evidence type="ECO:0000256" key="4">
    <source>
        <dbReference type="ARBA" id="ARBA00022825"/>
    </source>
</evidence>
<dbReference type="InterPro" id="IPR050131">
    <property type="entry name" value="Peptidase_S8_subtilisin-like"/>
</dbReference>
<sequence length="823" mass="91408">MASDFDHLPLPKINIQLPRRAGGGGGDKKYRNNRNAHGTQILAQISSLTQAVKERKSSFRLDPKLIFKIKLAKEFDDLKEEDLIKSELTLLAREPSANKAIVVFSSDEKLTEFRTRWETYAGTKSGYKNGYLDAVEWLAPLDPTDRVGRLLELEPLQSGEVAALDLELWHTGDHQEMQKYIDQVRQGLRDLATPSVPCQLTDFYIGDYLCIARIKVNQEILNDLLAQYIVKEIDRRPKVAFELRTDYNLPLSEIPEIASPNSTICGILIVDSGVQRGHPLLAPVIGEAEVFPDTKREFLKTGADDEADHGTGVAGIAAYGDIEDCIQKRSFDPTAWIFSARVLNEENEFDEDLLLENQLEQAISYFIKAYPNCKVINLSLGNAKQVYQQGSKQTRIAAKIDELAYRYQSHNVLFIVAAGNSFPHAYSGERDLLRTDYPNYLLDPTARIIDPATSAIALTVGSLSLGRGSMTYSTDARRNAVAKVPGYPSPFTRTGFGVDGMIKPDLVDFGGDFVLDGDRVASDNDAAVSIITFSQNHTSSLFKIACGTSFAAPRAANLAAQLYNKYSTASPNLIRALLATSAALPKEIPPEFQTSTKQSDKQKSEQLKKRLAVYGYGQANIQRAMYSADNYVVLLEDHLDIQVGSFDLFEIPALPLEFLQKEGKRLLSIALAFDPPTRPTRGDSYLGIAMEFDLFKGVDRDSVINTYVDAKKAQKSGDDGNYSELSKKNLKKKFTSGCVVDLLPGTTSRKKGTLQRGVVEISNVATKYDEGPLYLVVSCNRKWVKVEEIPSQRYALVVAVSHSDPKVQLYNRVRTKISPRLRV</sequence>
<dbReference type="InterPro" id="IPR015500">
    <property type="entry name" value="Peptidase_S8_subtilisin-rel"/>
</dbReference>
<dbReference type="InterPro" id="IPR036852">
    <property type="entry name" value="Peptidase_S8/S53_dom_sf"/>
</dbReference>
<gene>
    <name evidence="7" type="ORF">KME07_13025</name>
</gene>
<evidence type="ECO:0000313" key="7">
    <source>
        <dbReference type="EMBL" id="MBW4466341.1"/>
    </source>
</evidence>
<comment type="similarity">
    <text evidence="1 5">Belongs to the peptidase S8 family.</text>
</comment>
<dbReference type="InterPro" id="IPR034074">
    <property type="entry name" value="Y4bN_pept_dom"/>
</dbReference>
<evidence type="ECO:0000256" key="2">
    <source>
        <dbReference type="ARBA" id="ARBA00022670"/>
    </source>
</evidence>
<dbReference type="PANTHER" id="PTHR43806:SF11">
    <property type="entry name" value="CEREVISIN-RELATED"/>
    <property type="match status" value="1"/>
</dbReference>
<name>A0A951PB84_9CYAN</name>
<dbReference type="SUPFAM" id="SSF52743">
    <property type="entry name" value="Subtilisin-like"/>
    <property type="match status" value="1"/>
</dbReference>
<dbReference type="GO" id="GO:0006508">
    <property type="term" value="P:proteolysis"/>
    <property type="evidence" value="ECO:0007669"/>
    <property type="project" value="UniProtKB-KW"/>
</dbReference>
<dbReference type="PROSITE" id="PS51892">
    <property type="entry name" value="SUBTILASE"/>
    <property type="match status" value="1"/>
</dbReference>
<dbReference type="Proteomes" id="UP000707356">
    <property type="component" value="Unassembled WGS sequence"/>
</dbReference>
<protein>
    <submittedName>
        <fullName evidence="7">S8 family peptidase</fullName>
    </submittedName>
</protein>
<keyword evidence="3 5" id="KW-0378">Hydrolase</keyword>
<feature type="active site" description="Charge relay system" evidence="5">
    <location>
        <position position="549"/>
    </location>
</feature>
<keyword evidence="4 5" id="KW-0720">Serine protease</keyword>
<evidence type="ECO:0000313" key="8">
    <source>
        <dbReference type="Proteomes" id="UP000707356"/>
    </source>
</evidence>
<evidence type="ECO:0000256" key="5">
    <source>
        <dbReference type="PROSITE-ProRule" id="PRU01240"/>
    </source>
</evidence>
<evidence type="ECO:0000256" key="1">
    <source>
        <dbReference type="ARBA" id="ARBA00011073"/>
    </source>
</evidence>
<dbReference type="Gene3D" id="3.40.50.200">
    <property type="entry name" value="Peptidase S8/S53 domain"/>
    <property type="match status" value="1"/>
</dbReference>
<reference evidence="7" key="1">
    <citation type="submission" date="2021-05" db="EMBL/GenBank/DDBJ databases">
        <authorList>
            <person name="Pietrasiak N."/>
            <person name="Ward R."/>
            <person name="Stajich J.E."/>
            <person name="Kurbessoian T."/>
        </authorList>
    </citation>
    <scope>NUCLEOTIDE SEQUENCE</scope>
    <source>
        <strain evidence="7">GSE-TBD4-15B</strain>
    </source>
</reference>
<dbReference type="GO" id="GO:0004252">
    <property type="term" value="F:serine-type endopeptidase activity"/>
    <property type="evidence" value="ECO:0007669"/>
    <property type="project" value="UniProtKB-UniRule"/>
</dbReference>
<dbReference type="Pfam" id="PF00082">
    <property type="entry name" value="Peptidase_S8"/>
    <property type="match status" value="1"/>
</dbReference>
<keyword evidence="2 5" id="KW-0645">Protease</keyword>